<dbReference type="InterPro" id="IPR009057">
    <property type="entry name" value="Homeodomain-like_sf"/>
</dbReference>
<evidence type="ECO:0000256" key="9">
    <source>
        <dbReference type="ARBA" id="ARBA00024867"/>
    </source>
</evidence>
<keyword evidence="4 10" id="KW-0597">Phosphoprotein</keyword>
<evidence type="ECO:0000313" key="16">
    <source>
        <dbReference type="Proteomes" id="UP000366766"/>
    </source>
</evidence>
<keyword evidence="5" id="KW-0902">Two-component regulatory system</keyword>
<dbReference type="SMART" id="SM00448">
    <property type="entry name" value="REC"/>
    <property type="match status" value="1"/>
</dbReference>
<dbReference type="RefSeq" id="WP_055152426.1">
    <property type="nucleotide sequence ID" value="NZ_CABHOF010000072.1"/>
</dbReference>
<evidence type="ECO:0000259" key="11">
    <source>
        <dbReference type="PROSITE" id="PS01124"/>
    </source>
</evidence>
<dbReference type="InterPro" id="IPR001789">
    <property type="entry name" value="Sig_transdc_resp-reg_receiver"/>
</dbReference>
<keyword evidence="3" id="KW-0963">Cytoplasm</keyword>
<reference evidence="14 16" key="2">
    <citation type="submission" date="2019-07" db="EMBL/GenBank/DDBJ databases">
        <authorList>
            <person name="Chang H.-W."/>
            <person name="Raman A."/>
            <person name="Venkatesh S."/>
            <person name="Gehrig J."/>
        </authorList>
    </citation>
    <scope>NUCLEOTIDE SEQUENCE [LARGE SCALE GENOMIC DNA]</scope>
    <source>
        <strain evidence="14">Blautia_wexlerae_LFYP_14</strain>
    </source>
</reference>
<dbReference type="Proteomes" id="UP000366766">
    <property type="component" value="Unassembled WGS sequence"/>
</dbReference>
<gene>
    <name evidence="14" type="ORF">BWLFYP14_02967</name>
    <name evidence="13" type="ORF">ERS852523_02811</name>
</gene>
<dbReference type="EMBL" id="CABHOF010000072">
    <property type="protein sequence ID" value="VUX66691.1"/>
    <property type="molecule type" value="Genomic_DNA"/>
</dbReference>
<dbReference type="PROSITE" id="PS50110">
    <property type="entry name" value="RESPONSE_REGULATORY"/>
    <property type="match status" value="1"/>
</dbReference>
<keyword evidence="16" id="KW-1185">Reference proteome</keyword>
<sequence>MKVLVVEDEFYARKAMIRQIKKYDQDGLFEISEASNGEEGWEFCEKYKPELVLTDIRMPKMDGIQLLQEIRNNELEIKVIILSAYSDFEYARSAIVNGASDYLLKPIDDTALTECLNKFVTQHKIERKEALLSRKDMATQYILNSIQESKYSGFIEKNMFERVFPQYQLGVFLFLHDKPRQEIFLTELEESCGSIMLTKIRFVELKPDMWILLVRPEGDMLFFWRRIRKLLEKEDSQVKIGISNVYGANASVLDAFREAVTAIKSRIYKRESLIFAKEIKQEDFSEYYLEKEIERELEQYLKEGNESKTGTTLDKLFKDIEKVLPIRIECMELLYSQIILIYRRTIRMENHDKELDNLSEGFLKFDSVLEIESYLRRIAENICHMQPQRQSDELTNTGMDIVEKMSEYAVNNYNMDITIRNLAENVFFMNQSYISHLFAEKKGISFSAFLRMIRICHAKEFLADARWSVTDVALMSGYNDTSQFIRIFRQETGMTPKKYRIFLKNGGSENESRES</sequence>
<reference evidence="13 15" key="1">
    <citation type="submission" date="2015-09" db="EMBL/GenBank/DDBJ databases">
        <authorList>
            <consortium name="Pathogen Informatics"/>
        </authorList>
    </citation>
    <scope>NUCLEOTIDE SEQUENCE [LARGE SCALE GENOMIC DNA]</scope>
    <source>
        <strain evidence="13 15">2789STDY5834911</strain>
    </source>
</reference>
<keyword evidence="8" id="KW-0804">Transcription</keyword>
<dbReference type="Proteomes" id="UP000095712">
    <property type="component" value="Unassembled WGS sequence"/>
</dbReference>
<feature type="domain" description="Response regulatory" evidence="12">
    <location>
        <begin position="2"/>
        <end position="120"/>
    </location>
</feature>
<dbReference type="GO" id="GO:0043565">
    <property type="term" value="F:sequence-specific DNA binding"/>
    <property type="evidence" value="ECO:0007669"/>
    <property type="project" value="InterPro"/>
</dbReference>
<dbReference type="InterPro" id="IPR018060">
    <property type="entry name" value="HTH_AraC"/>
</dbReference>
<evidence type="ECO:0000256" key="3">
    <source>
        <dbReference type="ARBA" id="ARBA00022490"/>
    </source>
</evidence>
<evidence type="ECO:0000256" key="7">
    <source>
        <dbReference type="ARBA" id="ARBA00023125"/>
    </source>
</evidence>
<evidence type="ECO:0000313" key="14">
    <source>
        <dbReference type="EMBL" id="VUX66691.1"/>
    </source>
</evidence>
<dbReference type="PROSITE" id="PS00041">
    <property type="entry name" value="HTH_ARAC_FAMILY_1"/>
    <property type="match status" value="1"/>
</dbReference>
<evidence type="ECO:0000256" key="4">
    <source>
        <dbReference type="ARBA" id="ARBA00022553"/>
    </source>
</evidence>
<organism evidence="13 15">
    <name type="scientific">Blautia wexlerae</name>
    <dbReference type="NCBI Taxonomy" id="418240"/>
    <lineage>
        <taxon>Bacteria</taxon>
        <taxon>Bacillati</taxon>
        <taxon>Bacillota</taxon>
        <taxon>Clostridia</taxon>
        <taxon>Lachnospirales</taxon>
        <taxon>Lachnospiraceae</taxon>
        <taxon>Blautia</taxon>
    </lineage>
</organism>
<dbReference type="GO" id="GO:0005737">
    <property type="term" value="C:cytoplasm"/>
    <property type="evidence" value="ECO:0007669"/>
    <property type="project" value="UniProtKB-SubCell"/>
</dbReference>
<protein>
    <recommendedName>
        <fullName evidence="2">Stage 0 sporulation protein A homolog</fullName>
    </recommendedName>
</protein>
<dbReference type="GO" id="GO:0000160">
    <property type="term" value="P:phosphorelay signal transduction system"/>
    <property type="evidence" value="ECO:0007669"/>
    <property type="project" value="UniProtKB-KW"/>
</dbReference>
<accession>A0A174R4P1</accession>
<dbReference type="Gene3D" id="1.10.10.60">
    <property type="entry name" value="Homeodomain-like"/>
    <property type="match status" value="2"/>
</dbReference>
<keyword evidence="7" id="KW-0238">DNA-binding</keyword>
<dbReference type="CDD" id="cd17536">
    <property type="entry name" value="REC_YesN-like"/>
    <property type="match status" value="1"/>
</dbReference>
<dbReference type="GO" id="GO:0003700">
    <property type="term" value="F:DNA-binding transcription factor activity"/>
    <property type="evidence" value="ECO:0007669"/>
    <property type="project" value="InterPro"/>
</dbReference>
<evidence type="ECO:0000256" key="10">
    <source>
        <dbReference type="PROSITE-ProRule" id="PRU00169"/>
    </source>
</evidence>
<proteinExistence type="predicted"/>
<evidence type="ECO:0000256" key="1">
    <source>
        <dbReference type="ARBA" id="ARBA00004496"/>
    </source>
</evidence>
<dbReference type="InterPro" id="IPR020449">
    <property type="entry name" value="Tscrpt_reg_AraC-type_HTH"/>
</dbReference>
<dbReference type="Pfam" id="PF12833">
    <property type="entry name" value="HTH_18"/>
    <property type="match status" value="1"/>
</dbReference>
<name>A0A174R4P1_9FIRM</name>
<dbReference type="InterPro" id="IPR011006">
    <property type="entry name" value="CheY-like_superfamily"/>
</dbReference>
<dbReference type="Pfam" id="PF00072">
    <property type="entry name" value="Response_reg"/>
    <property type="match status" value="1"/>
</dbReference>
<keyword evidence="6" id="KW-0805">Transcription regulation</keyword>
<dbReference type="PANTHER" id="PTHR42713">
    <property type="entry name" value="HISTIDINE KINASE-RELATED"/>
    <property type="match status" value="1"/>
</dbReference>
<evidence type="ECO:0000256" key="8">
    <source>
        <dbReference type="ARBA" id="ARBA00023163"/>
    </source>
</evidence>
<dbReference type="SMART" id="SM00342">
    <property type="entry name" value="HTH_ARAC"/>
    <property type="match status" value="1"/>
</dbReference>
<evidence type="ECO:0000256" key="5">
    <source>
        <dbReference type="ARBA" id="ARBA00023012"/>
    </source>
</evidence>
<dbReference type="AlphaFoldDB" id="A0A174R4P1"/>
<dbReference type="EMBL" id="CZAW01000033">
    <property type="protein sequence ID" value="CUP78887.1"/>
    <property type="molecule type" value="Genomic_DNA"/>
</dbReference>
<dbReference type="SUPFAM" id="SSF46689">
    <property type="entry name" value="Homeodomain-like"/>
    <property type="match status" value="1"/>
</dbReference>
<dbReference type="PROSITE" id="PS01124">
    <property type="entry name" value="HTH_ARAC_FAMILY_2"/>
    <property type="match status" value="1"/>
</dbReference>
<dbReference type="InterPro" id="IPR051552">
    <property type="entry name" value="HptR"/>
</dbReference>
<feature type="modified residue" description="4-aspartylphosphate" evidence="10">
    <location>
        <position position="55"/>
    </location>
</feature>
<dbReference type="SUPFAM" id="SSF52172">
    <property type="entry name" value="CheY-like"/>
    <property type="match status" value="1"/>
</dbReference>
<comment type="function">
    <text evidence="9">May play the central regulatory role in sporulation. It may be an element of the effector pathway responsible for the activation of sporulation genes in response to nutritional stress. Spo0A may act in concert with spo0H (a sigma factor) to control the expression of some genes that are critical to the sporulation process.</text>
</comment>
<evidence type="ECO:0000256" key="6">
    <source>
        <dbReference type="ARBA" id="ARBA00023015"/>
    </source>
</evidence>
<evidence type="ECO:0000259" key="12">
    <source>
        <dbReference type="PROSITE" id="PS50110"/>
    </source>
</evidence>
<dbReference type="InterPro" id="IPR018062">
    <property type="entry name" value="HTH_AraC-typ_CS"/>
</dbReference>
<dbReference type="PANTHER" id="PTHR42713:SF3">
    <property type="entry name" value="TRANSCRIPTIONAL REGULATORY PROTEIN HPTR"/>
    <property type="match status" value="1"/>
</dbReference>
<dbReference type="OrthoDB" id="9794370at2"/>
<dbReference type="Gene3D" id="3.40.50.2300">
    <property type="match status" value="1"/>
</dbReference>
<evidence type="ECO:0000313" key="13">
    <source>
        <dbReference type="EMBL" id="CUP78887.1"/>
    </source>
</evidence>
<comment type="subcellular location">
    <subcellularLocation>
        <location evidence="1">Cytoplasm</location>
    </subcellularLocation>
</comment>
<dbReference type="PRINTS" id="PR00032">
    <property type="entry name" value="HTHARAC"/>
</dbReference>
<feature type="domain" description="HTH araC/xylS-type" evidence="11">
    <location>
        <begin position="403"/>
        <end position="502"/>
    </location>
</feature>
<evidence type="ECO:0000313" key="15">
    <source>
        <dbReference type="Proteomes" id="UP000095712"/>
    </source>
</evidence>
<evidence type="ECO:0000256" key="2">
    <source>
        <dbReference type="ARBA" id="ARBA00018672"/>
    </source>
</evidence>